<feature type="disulfide bond" evidence="1">
    <location>
        <begin position="154"/>
        <end position="163"/>
    </location>
</feature>
<keyword evidence="2" id="KW-0812">Transmembrane</keyword>
<feature type="transmembrane region" description="Helical" evidence="2">
    <location>
        <begin position="186"/>
        <end position="208"/>
    </location>
</feature>
<gene>
    <name evidence="4" type="ORF">HHI36_018784</name>
</gene>
<dbReference type="AlphaFoldDB" id="A0ABD2P248"/>
<reference evidence="4 5" key="1">
    <citation type="journal article" date="2021" name="BMC Biol.">
        <title>Horizontally acquired antibacterial genes associated with adaptive radiation of ladybird beetles.</title>
        <authorList>
            <person name="Li H.S."/>
            <person name="Tang X.F."/>
            <person name="Huang Y.H."/>
            <person name="Xu Z.Y."/>
            <person name="Chen M.L."/>
            <person name="Du X.Y."/>
            <person name="Qiu B.Y."/>
            <person name="Chen P.T."/>
            <person name="Zhang W."/>
            <person name="Slipinski A."/>
            <person name="Escalona H.E."/>
            <person name="Waterhouse R.M."/>
            <person name="Zwick A."/>
            <person name="Pang H."/>
        </authorList>
    </citation>
    <scope>NUCLEOTIDE SEQUENCE [LARGE SCALE GENOMIC DNA]</scope>
    <source>
        <strain evidence="4">SYSU2018</strain>
    </source>
</reference>
<evidence type="ECO:0000313" key="4">
    <source>
        <dbReference type="EMBL" id="KAL3284630.1"/>
    </source>
</evidence>
<dbReference type="SUPFAM" id="SSF57196">
    <property type="entry name" value="EGF/Laminin"/>
    <property type="match status" value="1"/>
</dbReference>
<feature type="domain" description="EGF-like" evidence="3">
    <location>
        <begin position="120"/>
        <end position="164"/>
    </location>
</feature>
<keyword evidence="5" id="KW-1185">Reference proteome</keyword>
<accession>A0ABD2P248</accession>
<dbReference type="InterPro" id="IPR043403">
    <property type="entry name" value="Gurken/Spitz"/>
</dbReference>
<dbReference type="PANTHER" id="PTHR12332">
    <property type="entry name" value="KEREN-RELATED"/>
    <property type="match status" value="1"/>
</dbReference>
<proteinExistence type="predicted"/>
<dbReference type="PROSITE" id="PS00022">
    <property type="entry name" value="EGF_1"/>
    <property type="match status" value="1"/>
</dbReference>
<evidence type="ECO:0000313" key="5">
    <source>
        <dbReference type="Proteomes" id="UP001516400"/>
    </source>
</evidence>
<evidence type="ECO:0000256" key="1">
    <source>
        <dbReference type="PROSITE-ProRule" id="PRU00076"/>
    </source>
</evidence>
<dbReference type="PROSITE" id="PS50026">
    <property type="entry name" value="EGF_3"/>
    <property type="match status" value="1"/>
</dbReference>
<dbReference type="PANTHER" id="PTHR12332:SF1">
    <property type="entry name" value="KEREN-RELATED"/>
    <property type="match status" value="1"/>
</dbReference>
<evidence type="ECO:0000259" key="3">
    <source>
        <dbReference type="PROSITE" id="PS50026"/>
    </source>
</evidence>
<dbReference type="SMART" id="SM00181">
    <property type="entry name" value="EGF"/>
    <property type="match status" value="1"/>
</dbReference>
<dbReference type="PROSITE" id="PS01186">
    <property type="entry name" value="EGF_2"/>
    <property type="match status" value="1"/>
</dbReference>
<keyword evidence="2" id="KW-1133">Transmembrane helix</keyword>
<keyword evidence="2" id="KW-0472">Membrane</keyword>
<dbReference type="CDD" id="cd00054">
    <property type="entry name" value="EGF_CA"/>
    <property type="match status" value="1"/>
</dbReference>
<comment type="caution">
    <text evidence="4">The sequence shown here is derived from an EMBL/GenBank/DDBJ whole genome shotgun (WGS) entry which is preliminary data.</text>
</comment>
<protein>
    <recommendedName>
        <fullName evidence="3">EGF-like domain-containing protein</fullName>
    </recommendedName>
</protein>
<name>A0ABD2P248_9CUCU</name>
<dbReference type="Proteomes" id="UP001516400">
    <property type="component" value="Unassembled WGS sequence"/>
</dbReference>
<sequence>MLTPSQLAHNMRPSWGRYFPPTGAASAEPPCASRPPVLLQRYLVQLALATTGFHRFLARFSGRRRWRSSYQHKSPPPWINFLVLVLASSLLNIVDACSSRTTPKPRPPPPPTPRPNISFPVYQCPPEFAAWYCFNGATCFTVKIGASLLYNCECAEGFMGPRCEYKDLDGSYLPAQRGVMLERASIAGGATVAVILMVILCVVVYLHYKRHTKVSRTSSDCVDSRTSCAYTPTFGTRWRTQPQVEFPVVHDRGDINPQSKVDLHRITTLVSPISLSGQQQEP</sequence>
<organism evidence="4 5">
    <name type="scientific">Cryptolaemus montrouzieri</name>
    <dbReference type="NCBI Taxonomy" id="559131"/>
    <lineage>
        <taxon>Eukaryota</taxon>
        <taxon>Metazoa</taxon>
        <taxon>Ecdysozoa</taxon>
        <taxon>Arthropoda</taxon>
        <taxon>Hexapoda</taxon>
        <taxon>Insecta</taxon>
        <taxon>Pterygota</taxon>
        <taxon>Neoptera</taxon>
        <taxon>Endopterygota</taxon>
        <taxon>Coleoptera</taxon>
        <taxon>Polyphaga</taxon>
        <taxon>Cucujiformia</taxon>
        <taxon>Coccinelloidea</taxon>
        <taxon>Coccinellidae</taxon>
        <taxon>Scymninae</taxon>
        <taxon>Scymnini</taxon>
        <taxon>Cryptolaemus</taxon>
    </lineage>
</organism>
<keyword evidence="1" id="KW-0245">EGF-like domain</keyword>
<evidence type="ECO:0000256" key="2">
    <source>
        <dbReference type="SAM" id="Phobius"/>
    </source>
</evidence>
<dbReference type="InterPro" id="IPR000742">
    <property type="entry name" value="EGF"/>
</dbReference>
<comment type="caution">
    <text evidence="1">Lacks conserved residue(s) required for the propagation of feature annotation.</text>
</comment>
<keyword evidence="1" id="KW-1015">Disulfide bond</keyword>
<dbReference type="EMBL" id="JABFTP020000165">
    <property type="protein sequence ID" value="KAL3284630.1"/>
    <property type="molecule type" value="Genomic_DNA"/>
</dbReference>
<dbReference type="Gene3D" id="2.10.25.10">
    <property type="entry name" value="Laminin"/>
    <property type="match status" value="1"/>
</dbReference>